<dbReference type="EMBL" id="BEXT01000001">
    <property type="protein sequence ID" value="GBC62520.1"/>
    <property type="molecule type" value="Genomic_DNA"/>
</dbReference>
<protein>
    <submittedName>
        <fullName evidence="1">Uncharacterized protein</fullName>
    </submittedName>
</protein>
<evidence type="ECO:0000313" key="1">
    <source>
        <dbReference type="EMBL" id="GBC62520.1"/>
    </source>
</evidence>
<gene>
    <name evidence="1" type="ORF">DENIS_3492</name>
</gene>
<organism evidence="1 2">
    <name type="scientific">Desulfonema ishimotonii</name>
    <dbReference type="NCBI Taxonomy" id="45657"/>
    <lineage>
        <taxon>Bacteria</taxon>
        <taxon>Pseudomonadati</taxon>
        <taxon>Thermodesulfobacteriota</taxon>
        <taxon>Desulfobacteria</taxon>
        <taxon>Desulfobacterales</taxon>
        <taxon>Desulfococcaceae</taxon>
        <taxon>Desulfonema</taxon>
    </lineage>
</organism>
<dbReference type="Proteomes" id="UP000288096">
    <property type="component" value="Unassembled WGS sequence"/>
</dbReference>
<dbReference type="RefSeq" id="WP_124329687.1">
    <property type="nucleotide sequence ID" value="NZ_BEXT01000001.1"/>
</dbReference>
<evidence type="ECO:0000313" key="2">
    <source>
        <dbReference type="Proteomes" id="UP000288096"/>
    </source>
</evidence>
<dbReference type="AlphaFoldDB" id="A0A401FZY9"/>
<keyword evidence="2" id="KW-1185">Reference proteome</keyword>
<comment type="caution">
    <text evidence="1">The sequence shown here is derived from an EMBL/GenBank/DDBJ whole genome shotgun (WGS) entry which is preliminary data.</text>
</comment>
<dbReference type="OrthoDB" id="5461163at2"/>
<sequence length="94" mass="10710">MAETETPVRALTRIDDPTVEIRAWMVLHGLRVKDVSDHLGLSGHAPVSWWLKGQTTSARIENYFRSVGCPEKYLAALRSKRQEYLKCQKATSPR</sequence>
<reference evidence="2" key="2">
    <citation type="submission" date="2019-01" db="EMBL/GenBank/DDBJ databases">
        <title>Genome sequence of Desulfonema ishimotonii strain Tokyo 01.</title>
        <authorList>
            <person name="Fukui M."/>
        </authorList>
    </citation>
    <scope>NUCLEOTIDE SEQUENCE [LARGE SCALE GENOMIC DNA]</scope>
    <source>
        <strain evidence="2">Tokyo 01</strain>
    </source>
</reference>
<proteinExistence type="predicted"/>
<reference evidence="2" key="1">
    <citation type="submission" date="2017-11" db="EMBL/GenBank/DDBJ databases">
        <authorList>
            <person name="Watanabe M."/>
            <person name="Kojima H."/>
        </authorList>
    </citation>
    <scope>NUCLEOTIDE SEQUENCE [LARGE SCALE GENOMIC DNA]</scope>
    <source>
        <strain evidence="2">Tokyo 01</strain>
    </source>
</reference>
<accession>A0A401FZY9</accession>
<name>A0A401FZY9_9BACT</name>